<dbReference type="PROSITE" id="PS50011">
    <property type="entry name" value="PROTEIN_KINASE_DOM"/>
    <property type="match status" value="1"/>
</dbReference>
<comment type="caution">
    <text evidence="3">The sequence shown here is derived from an EMBL/GenBank/DDBJ whole genome shotgun (WGS) entry which is preliminary data.</text>
</comment>
<evidence type="ECO:0000313" key="4">
    <source>
        <dbReference type="Proteomes" id="UP000693942"/>
    </source>
</evidence>
<dbReference type="GO" id="GO:0004674">
    <property type="term" value="F:protein serine/threonine kinase activity"/>
    <property type="evidence" value="ECO:0007669"/>
    <property type="project" value="TreeGrafter"/>
</dbReference>
<evidence type="ECO:0000256" key="1">
    <source>
        <dbReference type="SAM" id="MobiDB-lite"/>
    </source>
</evidence>
<keyword evidence="3" id="KW-0132">Cell division</keyword>
<accession>A0A8J5PVL4</accession>
<evidence type="ECO:0000259" key="2">
    <source>
        <dbReference type="PROSITE" id="PS50011"/>
    </source>
</evidence>
<organism evidence="3 4">
    <name type="scientific">Fusarium oxysporum f. sp. raphani</name>
    <dbReference type="NCBI Taxonomy" id="96318"/>
    <lineage>
        <taxon>Eukaryota</taxon>
        <taxon>Fungi</taxon>
        <taxon>Dikarya</taxon>
        <taxon>Ascomycota</taxon>
        <taxon>Pezizomycotina</taxon>
        <taxon>Sordariomycetes</taxon>
        <taxon>Hypocreomycetidae</taxon>
        <taxon>Hypocreales</taxon>
        <taxon>Nectriaceae</taxon>
        <taxon>Fusarium</taxon>
        <taxon>Fusarium oxysporum species complex</taxon>
    </lineage>
</organism>
<reference evidence="3" key="1">
    <citation type="submission" date="2021-04" db="EMBL/GenBank/DDBJ databases">
        <title>First draft genome resource for Brassicaceae pathogens Fusarium oxysporum f. sp. raphani and Fusarium oxysporum f. sp. rapae.</title>
        <authorList>
            <person name="Asai S."/>
        </authorList>
    </citation>
    <scope>NUCLEOTIDE SEQUENCE</scope>
    <source>
        <strain evidence="3">Tf1262</strain>
    </source>
</reference>
<dbReference type="SMART" id="SM00220">
    <property type="entry name" value="S_TKc"/>
    <property type="match status" value="1"/>
</dbReference>
<evidence type="ECO:0000313" key="3">
    <source>
        <dbReference type="EMBL" id="KAG7426024.1"/>
    </source>
</evidence>
<dbReference type="EMBL" id="JAELUR010000010">
    <property type="protein sequence ID" value="KAG7426024.1"/>
    <property type="molecule type" value="Genomic_DNA"/>
</dbReference>
<dbReference type="PANTHER" id="PTHR24359:SF1">
    <property type="entry name" value="INHIBITOR OF NUCLEAR FACTOR KAPPA-B KINASE EPSILON SUBUNIT HOMOLOG 1-RELATED"/>
    <property type="match status" value="1"/>
</dbReference>
<keyword evidence="3" id="KW-0131">Cell cycle</keyword>
<dbReference type="Pfam" id="PF00069">
    <property type="entry name" value="Pkinase"/>
    <property type="match status" value="1"/>
</dbReference>
<dbReference type="InterPro" id="IPR000719">
    <property type="entry name" value="Prot_kinase_dom"/>
</dbReference>
<protein>
    <submittedName>
        <fullName evidence="3">Putative cell division protein kinase</fullName>
    </submittedName>
</protein>
<feature type="compositionally biased region" description="Low complexity" evidence="1">
    <location>
        <begin position="14"/>
        <end position="27"/>
    </location>
</feature>
<dbReference type="Proteomes" id="UP000693942">
    <property type="component" value="Unassembled WGS sequence"/>
</dbReference>
<dbReference type="GO" id="GO:0005524">
    <property type="term" value="F:ATP binding"/>
    <property type="evidence" value="ECO:0007669"/>
    <property type="project" value="InterPro"/>
</dbReference>
<feature type="region of interest" description="Disordered" evidence="1">
    <location>
        <begin position="1"/>
        <end position="52"/>
    </location>
</feature>
<feature type="region of interest" description="Disordered" evidence="1">
    <location>
        <begin position="512"/>
        <end position="556"/>
    </location>
</feature>
<sequence>MQPKIEGDESTNDSCLSSSQPSSPPISANTLPGQYLNPLSGTRKRQIEESDDTLVAQIDEQSSPREAVHDEINRIGVVDTSKANDFGTHASPFSPPTLASAPTVISDAGNQQFKEFKARKEAVNDSTIKVITDVSASILPWRPASSSARRRGPRSRPAREFELQQKLHNARQIIKNPMYHGHERYFLPRGELERLINVESVTKELIARGFKEELAHTTAIDVCQETKVPGAKKDKIQSYQQIFAILVFMGQSCSIVYFMEDSVSDLDLPLVERKNPESPSGNSLYRRHSISDPLECTEQWNEDQWIEWSPEQKRLFCEYQWLMMAPFFSLKTSNKVSHYNLEDQRLLPFIDGKEVLSGKPSQQDNEHVVDLEEIESGFSKVFMVWVHPQHHNLSRHECDRGFAIKQLMKPSEDDFNQEVEMLKKFIGDRSHPHIVSLLATYKQYGRYHMIFHRADGNLFEYWRDICPTPKFNYDTVKWVAKQLAGLSDGLLRFHKHTSFLKCYEKPVQPDINESGWLRGQSQPRKRARFEETPPSPYDSKELEQDRAKPKTKYGQHGDLKPENILWFPDSDDAIGILKISDLGQAQLHSTQSKTRRESNGVHTLTYRPPETDIEPYIMRQSGDIWSFGCIVLEFITWAIGSWELVDEFKTKRASEDLYSPIKSDTFYELKQVPSLNHSGAQIKPAVTQHIQSLRSHPKCTEFFLDVLELVERGMLTIEPSETYSDHSRRKTCGEIQYSLAKYYRKCLKNESYAVRPRETSAASI</sequence>
<feature type="compositionally biased region" description="Polar residues" evidence="1">
    <location>
        <begin position="28"/>
        <end position="40"/>
    </location>
</feature>
<dbReference type="GO" id="GO:0051301">
    <property type="term" value="P:cell division"/>
    <property type="evidence" value="ECO:0007669"/>
    <property type="project" value="UniProtKB-KW"/>
</dbReference>
<dbReference type="AlphaFoldDB" id="A0A8J5PVL4"/>
<keyword evidence="3" id="KW-0418">Kinase</keyword>
<gene>
    <name evidence="3" type="ORF">Forpi1262_v012273</name>
</gene>
<feature type="compositionally biased region" description="Basic and acidic residues" evidence="1">
    <location>
        <begin position="538"/>
        <end position="548"/>
    </location>
</feature>
<dbReference type="PANTHER" id="PTHR24359">
    <property type="entry name" value="SERINE/THREONINE-PROTEIN KINASE SBK1"/>
    <property type="match status" value="1"/>
</dbReference>
<keyword evidence="3" id="KW-0808">Transferase</keyword>
<proteinExistence type="predicted"/>
<name>A0A8J5PVL4_FUSOX</name>
<feature type="domain" description="Protein kinase" evidence="2">
    <location>
        <begin position="368"/>
        <end position="699"/>
    </location>
</feature>